<dbReference type="Pfam" id="PF01546">
    <property type="entry name" value="Peptidase_M20"/>
    <property type="match status" value="1"/>
</dbReference>
<dbReference type="PIRSF" id="PIRSF005962">
    <property type="entry name" value="Pept_M20D_amidohydro"/>
    <property type="match status" value="1"/>
</dbReference>
<name>A0AA43XK47_9CLOT</name>
<dbReference type="AlphaFoldDB" id="A0AA43XK47"/>
<accession>A0AA43XK47</accession>
<comment type="caution">
    <text evidence="3">The sequence shown here is derived from an EMBL/GenBank/DDBJ whole genome shotgun (WGS) entry which is preliminary data.</text>
</comment>
<dbReference type="PANTHER" id="PTHR11014:SF169">
    <property type="entry name" value="CLAN MH, FAMILY M20, PEPTIDASE T-LIKE METALLOPEPTIDASE"/>
    <property type="match status" value="1"/>
</dbReference>
<feature type="binding site" evidence="1">
    <location>
        <position position="347"/>
    </location>
    <ligand>
        <name>Mn(2+)</name>
        <dbReference type="ChEBI" id="CHEBI:29035"/>
        <label>2</label>
    </ligand>
</feature>
<comment type="cofactor">
    <cofactor evidence="1">
        <name>Mn(2+)</name>
        <dbReference type="ChEBI" id="CHEBI:29035"/>
    </cofactor>
    <text evidence="1">The Mn(2+) ion enhances activity.</text>
</comment>
<reference evidence="3 4" key="1">
    <citation type="submission" date="2019-04" db="EMBL/GenBank/DDBJ databases">
        <title>Isachenkonia alkalipeptolytica gen. nov. sp. nov. a new anaerobic, alkiliphilic organothrophic bacterium capable to reduce synthesized ferrihydrite isolated from a soda lake.</title>
        <authorList>
            <person name="Toshchakov S.V."/>
            <person name="Zavarzina D.G."/>
            <person name="Zhilina T.N."/>
            <person name="Kostrikina N.A."/>
            <person name="Kublanov I.V."/>
        </authorList>
    </citation>
    <scope>NUCLEOTIDE SEQUENCE [LARGE SCALE GENOMIC DNA]</scope>
    <source>
        <strain evidence="3 4">Z-1701</strain>
    </source>
</reference>
<dbReference type="PANTHER" id="PTHR11014">
    <property type="entry name" value="PEPTIDASE M20 FAMILY MEMBER"/>
    <property type="match status" value="1"/>
</dbReference>
<dbReference type="Gene3D" id="3.30.70.360">
    <property type="match status" value="1"/>
</dbReference>
<proteinExistence type="predicted"/>
<sequence>MNKKNLTKVIELRHRLHQYPELSMEEKRTKETLIGFLKEHTKLEIRDRGRWFYAVYRKKEGLKNTAFRADFDAIKMKEGINLPYGSRNPGVAHKCGHDGHAAALVALAMEVDQQGADQNLFFLFQHAEEIAKGARECREVIDEEKIDEIFAFHNRSGAPRHAVQVIDGTTNFGSVGMIIEMKGSPTHASQPEFGKNPAYAIARVITKLEKITEKPSSQGLLLSTVVGVEVGEGAFGIAASEGKLLITFRGEIEAELEGLLRNVEKMASMEAASDGLDIKISYEDRFPVTSNNKKSVDKVRRVAKDNGLTVIELKEGMRGSEDFGYYLEKTRGALFFIGNGENHPEIHTEEYDFPDEIIETAVKMFKGLLK</sequence>
<evidence type="ECO:0000313" key="4">
    <source>
        <dbReference type="Proteomes" id="UP000449710"/>
    </source>
</evidence>
<feature type="domain" description="Peptidase M20 dimerisation" evidence="2">
    <location>
        <begin position="170"/>
        <end position="271"/>
    </location>
</feature>
<keyword evidence="4" id="KW-1185">Reference proteome</keyword>
<dbReference type="RefSeq" id="WP_160719577.1">
    <property type="nucleotide sequence ID" value="NZ_SUMG01000004.1"/>
</dbReference>
<gene>
    <name evidence="3" type="ORF">ISALK_04580</name>
</gene>
<dbReference type="InterPro" id="IPR017439">
    <property type="entry name" value="Amidohydrolase"/>
</dbReference>
<feature type="binding site" evidence="1">
    <location>
        <position position="95"/>
    </location>
    <ligand>
        <name>Mn(2+)</name>
        <dbReference type="ChEBI" id="CHEBI:29035"/>
        <label>2</label>
    </ligand>
</feature>
<dbReference type="Pfam" id="PF07687">
    <property type="entry name" value="M20_dimer"/>
    <property type="match status" value="1"/>
</dbReference>
<evidence type="ECO:0000259" key="2">
    <source>
        <dbReference type="Pfam" id="PF07687"/>
    </source>
</evidence>
<dbReference type="InterPro" id="IPR002933">
    <property type="entry name" value="Peptidase_M20"/>
</dbReference>
<protein>
    <submittedName>
        <fullName evidence="3">Amidohydrolase</fullName>
    </submittedName>
</protein>
<dbReference type="GO" id="GO:0016787">
    <property type="term" value="F:hydrolase activity"/>
    <property type="evidence" value="ECO:0007669"/>
    <property type="project" value="InterPro"/>
</dbReference>
<organism evidence="3 4">
    <name type="scientific">Isachenkonia alkalipeptolytica</name>
    <dbReference type="NCBI Taxonomy" id="2565777"/>
    <lineage>
        <taxon>Bacteria</taxon>
        <taxon>Bacillati</taxon>
        <taxon>Bacillota</taxon>
        <taxon>Clostridia</taxon>
        <taxon>Eubacteriales</taxon>
        <taxon>Clostridiaceae</taxon>
        <taxon>Isachenkonia</taxon>
    </lineage>
</organism>
<evidence type="ECO:0000256" key="1">
    <source>
        <dbReference type="PIRSR" id="PIRSR005962-1"/>
    </source>
</evidence>
<feature type="binding site" evidence="1">
    <location>
        <position position="97"/>
    </location>
    <ligand>
        <name>Mn(2+)</name>
        <dbReference type="ChEBI" id="CHEBI:29035"/>
        <label>2</label>
    </ligand>
</feature>
<keyword evidence="1" id="KW-0464">Manganese</keyword>
<feature type="binding site" evidence="1">
    <location>
        <position position="129"/>
    </location>
    <ligand>
        <name>Mn(2+)</name>
        <dbReference type="ChEBI" id="CHEBI:29035"/>
        <label>2</label>
    </ligand>
</feature>
<keyword evidence="1" id="KW-0479">Metal-binding</keyword>
<dbReference type="NCBIfam" id="TIGR01891">
    <property type="entry name" value="amidohydrolases"/>
    <property type="match status" value="1"/>
</dbReference>
<dbReference type="InterPro" id="IPR036264">
    <property type="entry name" value="Bact_exopeptidase_dim_dom"/>
</dbReference>
<dbReference type="GO" id="GO:0046872">
    <property type="term" value="F:metal ion binding"/>
    <property type="evidence" value="ECO:0007669"/>
    <property type="project" value="UniProtKB-KW"/>
</dbReference>
<dbReference type="SUPFAM" id="SSF55031">
    <property type="entry name" value="Bacterial exopeptidase dimerisation domain"/>
    <property type="match status" value="1"/>
</dbReference>
<dbReference type="Gene3D" id="3.40.630.10">
    <property type="entry name" value="Zn peptidases"/>
    <property type="match status" value="1"/>
</dbReference>
<dbReference type="EMBL" id="SUMG01000004">
    <property type="protein sequence ID" value="NBG87769.1"/>
    <property type="molecule type" value="Genomic_DNA"/>
</dbReference>
<dbReference type="Proteomes" id="UP000449710">
    <property type="component" value="Unassembled WGS sequence"/>
</dbReference>
<dbReference type="SUPFAM" id="SSF53187">
    <property type="entry name" value="Zn-dependent exopeptidases"/>
    <property type="match status" value="1"/>
</dbReference>
<feature type="binding site" evidence="1">
    <location>
        <position position="153"/>
    </location>
    <ligand>
        <name>Mn(2+)</name>
        <dbReference type="ChEBI" id="CHEBI:29035"/>
        <label>2</label>
    </ligand>
</feature>
<dbReference type="InterPro" id="IPR011650">
    <property type="entry name" value="Peptidase_M20_dimer"/>
</dbReference>
<evidence type="ECO:0000313" key="3">
    <source>
        <dbReference type="EMBL" id="NBG87769.1"/>
    </source>
</evidence>